<evidence type="ECO:0000256" key="4">
    <source>
        <dbReference type="ARBA" id="ARBA00022989"/>
    </source>
</evidence>
<dbReference type="HOGENOM" id="CLU_176001_1_1_2"/>
<protein>
    <recommendedName>
        <fullName evidence="7">Cardiolipin synthase N-terminal domain-containing protein</fullName>
    </recommendedName>
</protein>
<reference evidence="9" key="1">
    <citation type="submission" date="2012-02" db="EMBL/GenBank/DDBJ databases">
        <title>Complete sequence of chromosome of Methanomethylovorans hollandica DSM 15978.</title>
        <authorList>
            <person name="Lucas S."/>
            <person name="Copeland A."/>
            <person name="Lapidus A."/>
            <person name="Glavina del Rio T."/>
            <person name="Dalin E."/>
            <person name="Tice H."/>
            <person name="Bruce D."/>
            <person name="Goodwin L."/>
            <person name="Pitluck S."/>
            <person name="Peters L."/>
            <person name="Mikhailova N."/>
            <person name="Held B."/>
            <person name="Kyrpides N."/>
            <person name="Mavromatis K."/>
            <person name="Ivanova N."/>
            <person name="Brettin T."/>
            <person name="Detter J.C."/>
            <person name="Han C."/>
            <person name="Larimer F."/>
            <person name="Land M."/>
            <person name="Hauser L."/>
            <person name="Markowitz V."/>
            <person name="Cheng J.-F."/>
            <person name="Hugenholtz P."/>
            <person name="Woyke T."/>
            <person name="Wu D."/>
            <person name="Spring S."/>
            <person name="Schroeder M."/>
            <person name="Brambilla E."/>
            <person name="Klenk H.-P."/>
            <person name="Eisen J.A."/>
        </authorList>
    </citation>
    <scope>NUCLEOTIDE SEQUENCE [LARGE SCALE GENOMIC DNA]</scope>
    <source>
        <strain evidence="9">DSM 15978 / NBRC 107637 / DMS1</strain>
    </source>
</reference>
<dbReference type="Proteomes" id="UP000010866">
    <property type="component" value="Chromosome"/>
</dbReference>
<proteinExistence type="predicted"/>
<dbReference type="AlphaFoldDB" id="L0L0P3"/>
<dbReference type="KEGG" id="mhz:Metho_2369"/>
<keyword evidence="2" id="KW-1003">Cell membrane</keyword>
<sequence>MIETIWGFIVLISVIWVLYDVLTQNKSLSTLMKIVWILAALIFGILGAIAYYFLGRKR</sequence>
<evidence type="ECO:0000256" key="3">
    <source>
        <dbReference type="ARBA" id="ARBA00022692"/>
    </source>
</evidence>
<gene>
    <name evidence="8" type="ordered locus">Metho_2369</name>
</gene>
<feature type="transmembrane region" description="Helical" evidence="6">
    <location>
        <begin position="34"/>
        <end position="54"/>
    </location>
</feature>
<dbReference type="Pfam" id="PF13396">
    <property type="entry name" value="PLDc_N"/>
    <property type="match status" value="1"/>
</dbReference>
<evidence type="ECO:0000313" key="9">
    <source>
        <dbReference type="Proteomes" id="UP000010866"/>
    </source>
</evidence>
<dbReference type="EMBL" id="CP003362">
    <property type="protein sequence ID" value="AGB50520.1"/>
    <property type="molecule type" value="Genomic_DNA"/>
</dbReference>
<keyword evidence="4 6" id="KW-1133">Transmembrane helix</keyword>
<organism evidence="8 9">
    <name type="scientific">Methanomethylovorans hollandica (strain DSM 15978 / NBRC 107637 / DMS1)</name>
    <dbReference type="NCBI Taxonomy" id="867904"/>
    <lineage>
        <taxon>Archaea</taxon>
        <taxon>Methanobacteriati</taxon>
        <taxon>Methanobacteriota</taxon>
        <taxon>Stenosarchaea group</taxon>
        <taxon>Methanomicrobia</taxon>
        <taxon>Methanosarcinales</taxon>
        <taxon>Methanosarcinaceae</taxon>
        <taxon>Methanomethylovorans</taxon>
    </lineage>
</organism>
<evidence type="ECO:0000313" key="8">
    <source>
        <dbReference type="EMBL" id="AGB50520.1"/>
    </source>
</evidence>
<feature type="transmembrane region" description="Helical" evidence="6">
    <location>
        <begin position="6"/>
        <end position="22"/>
    </location>
</feature>
<keyword evidence="3 6" id="KW-0812">Transmembrane</keyword>
<feature type="domain" description="Cardiolipin synthase N-terminal" evidence="7">
    <location>
        <begin position="14"/>
        <end position="56"/>
    </location>
</feature>
<dbReference type="GeneID" id="32188848"/>
<evidence type="ECO:0000259" key="7">
    <source>
        <dbReference type="Pfam" id="PF13396"/>
    </source>
</evidence>
<dbReference type="RefSeq" id="WP_015325685.1">
    <property type="nucleotide sequence ID" value="NC_019977.1"/>
</dbReference>
<dbReference type="OrthoDB" id="100026at2157"/>
<evidence type="ECO:0000256" key="5">
    <source>
        <dbReference type="ARBA" id="ARBA00023136"/>
    </source>
</evidence>
<keyword evidence="9" id="KW-1185">Reference proteome</keyword>
<dbReference type="GO" id="GO:0005886">
    <property type="term" value="C:plasma membrane"/>
    <property type="evidence" value="ECO:0007669"/>
    <property type="project" value="UniProtKB-SubCell"/>
</dbReference>
<evidence type="ECO:0000256" key="2">
    <source>
        <dbReference type="ARBA" id="ARBA00022475"/>
    </source>
</evidence>
<name>L0L0P3_METHD</name>
<accession>L0L0P3</accession>
<evidence type="ECO:0000256" key="6">
    <source>
        <dbReference type="SAM" id="Phobius"/>
    </source>
</evidence>
<comment type="subcellular location">
    <subcellularLocation>
        <location evidence="1">Cell membrane</location>
        <topology evidence="1">Multi-pass membrane protein</topology>
    </subcellularLocation>
</comment>
<evidence type="ECO:0000256" key="1">
    <source>
        <dbReference type="ARBA" id="ARBA00004651"/>
    </source>
</evidence>
<dbReference type="InterPro" id="IPR027379">
    <property type="entry name" value="CLS_N"/>
</dbReference>
<keyword evidence="5 6" id="KW-0472">Membrane</keyword>